<evidence type="ECO:0000313" key="2">
    <source>
        <dbReference type="Proteomes" id="UP000034883"/>
    </source>
</evidence>
<evidence type="ECO:0000313" key="1">
    <source>
        <dbReference type="EMBL" id="AKF09544.1"/>
    </source>
</evidence>
<sequence>MGPFSLVIALGACDPGVTLGVVCTRSSECPAPLVCAESRCREECADHRDCPLMARCVRGNDGLGACTLPDDECSATSCEDDLVCAGGACVDPCRDGSCPAGGVCDEGVCARPDAVMSRDAGTDATSELDASTPAWVTRRACTSRDDCDEGELCSRIGASANACRMPCAESGGTCAPSGTTPSSCVRVRHPDVMDGYGCTIACDPRTNEGCLPGDACDLVSVPDSFSVPIVALECRPLAGARAHGESCAGPEPLVCAAGTSCTASSDGATWTCIQLCALDGSGPPCPSGTECRSDPERIVRFGSTVIGRCLPE</sequence>
<organism evidence="1 2">
    <name type="scientific">Sandaracinus amylolyticus</name>
    <dbReference type="NCBI Taxonomy" id="927083"/>
    <lineage>
        <taxon>Bacteria</taxon>
        <taxon>Pseudomonadati</taxon>
        <taxon>Myxococcota</taxon>
        <taxon>Polyangia</taxon>
        <taxon>Polyangiales</taxon>
        <taxon>Sandaracinaceae</taxon>
        <taxon>Sandaracinus</taxon>
    </lineage>
</organism>
<proteinExistence type="predicted"/>
<gene>
    <name evidence="1" type="ORF">DB32_006693</name>
</gene>
<dbReference type="OrthoDB" id="5381007at2"/>
<keyword evidence="2" id="KW-1185">Reference proteome</keyword>
<dbReference type="AlphaFoldDB" id="A0A0F6SGZ3"/>
<reference evidence="1 2" key="1">
    <citation type="submission" date="2015-03" db="EMBL/GenBank/DDBJ databases">
        <title>Genome assembly of Sandaracinus amylolyticus DSM 53668.</title>
        <authorList>
            <person name="Sharma G."/>
            <person name="Subramanian S."/>
        </authorList>
    </citation>
    <scope>NUCLEOTIDE SEQUENCE [LARGE SCALE GENOMIC DNA]</scope>
    <source>
        <strain evidence="1 2">DSM 53668</strain>
    </source>
</reference>
<dbReference type="RefSeq" id="WP_053236580.1">
    <property type="nucleotide sequence ID" value="NZ_CP011125.1"/>
</dbReference>
<accession>A0A0F6SGZ3</accession>
<dbReference type="Proteomes" id="UP000034883">
    <property type="component" value="Chromosome"/>
</dbReference>
<name>A0A0F6SGZ3_9BACT</name>
<dbReference type="STRING" id="927083.DB32_006693"/>
<dbReference type="EMBL" id="CP011125">
    <property type="protein sequence ID" value="AKF09544.1"/>
    <property type="molecule type" value="Genomic_DNA"/>
</dbReference>
<dbReference type="KEGG" id="samy:DB32_006693"/>
<protein>
    <submittedName>
        <fullName evidence="1">Uncharacterized protein</fullName>
    </submittedName>
</protein>